<name>A0A9Q9ALQ2_9PEZI</name>
<dbReference type="InterPro" id="IPR051019">
    <property type="entry name" value="VLCFA-Steroid_DH"/>
</dbReference>
<comment type="similarity">
    <text evidence="1">Belongs to the short-chain dehydrogenases/reductases (SDR) family.</text>
</comment>
<dbReference type="AlphaFoldDB" id="A0A9Q9ALQ2"/>
<evidence type="ECO:0000256" key="1">
    <source>
        <dbReference type="ARBA" id="ARBA00006484"/>
    </source>
</evidence>
<dbReference type="EMBL" id="CP099418">
    <property type="protein sequence ID" value="USW48312.1"/>
    <property type="molecule type" value="Genomic_DNA"/>
</dbReference>
<dbReference type="Proteomes" id="UP001056384">
    <property type="component" value="Chromosome 1"/>
</dbReference>
<keyword evidence="2" id="KW-0560">Oxidoreductase</keyword>
<evidence type="ECO:0000256" key="2">
    <source>
        <dbReference type="ARBA" id="ARBA00023002"/>
    </source>
</evidence>
<dbReference type="OrthoDB" id="47007at2759"/>
<dbReference type="SUPFAM" id="SSF51735">
    <property type="entry name" value="NAD(P)-binding Rossmann-fold domains"/>
    <property type="match status" value="1"/>
</dbReference>
<keyword evidence="4" id="KW-1185">Reference proteome</keyword>
<gene>
    <name evidence="3" type="ORF">Slin15195_G016310</name>
</gene>
<dbReference type="Gene3D" id="3.40.50.720">
    <property type="entry name" value="NAD(P)-binding Rossmann-like Domain"/>
    <property type="match status" value="1"/>
</dbReference>
<accession>A0A9Q9ALQ2</accession>
<dbReference type="PANTHER" id="PTHR43899:SF13">
    <property type="entry name" value="RH59310P"/>
    <property type="match status" value="1"/>
</dbReference>
<reference evidence="3" key="1">
    <citation type="submission" date="2022-06" db="EMBL/GenBank/DDBJ databases">
        <title>Complete genome sequences of two strains of the flax pathogen Septoria linicola.</title>
        <authorList>
            <person name="Lapalu N."/>
            <person name="Simon A."/>
            <person name="Demenou B."/>
            <person name="Paumier D."/>
            <person name="Guillot M.-P."/>
            <person name="Gout L."/>
            <person name="Valade R."/>
        </authorList>
    </citation>
    <scope>NUCLEOTIDE SEQUENCE</scope>
    <source>
        <strain evidence="3">SE15195</strain>
    </source>
</reference>
<protein>
    <submittedName>
        <fullName evidence="3">Short-chain dehydrogenase/reductase SDR, NAD(P)-binding domain superfamily</fullName>
    </submittedName>
</protein>
<organism evidence="3 4">
    <name type="scientific">Septoria linicola</name>
    <dbReference type="NCBI Taxonomy" id="215465"/>
    <lineage>
        <taxon>Eukaryota</taxon>
        <taxon>Fungi</taxon>
        <taxon>Dikarya</taxon>
        <taxon>Ascomycota</taxon>
        <taxon>Pezizomycotina</taxon>
        <taxon>Dothideomycetes</taxon>
        <taxon>Dothideomycetidae</taxon>
        <taxon>Mycosphaerellales</taxon>
        <taxon>Mycosphaerellaceae</taxon>
        <taxon>Septoria</taxon>
    </lineage>
</organism>
<dbReference type="InterPro" id="IPR036291">
    <property type="entry name" value="NAD(P)-bd_dom_sf"/>
</dbReference>
<dbReference type="PANTHER" id="PTHR43899">
    <property type="entry name" value="RH59310P"/>
    <property type="match status" value="1"/>
</dbReference>
<dbReference type="PRINTS" id="PR00081">
    <property type="entry name" value="GDHRDH"/>
</dbReference>
<dbReference type="GO" id="GO:0005783">
    <property type="term" value="C:endoplasmic reticulum"/>
    <property type="evidence" value="ECO:0007669"/>
    <property type="project" value="TreeGrafter"/>
</dbReference>
<dbReference type="PIRSF" id="PIRSF000126">
    <property type="entry name" value="11-beta-HSD1"/>
    <property type="match status" value="1"/>
</dbReference>
<proteinExistence type="inferred from homology"/>
<evidence type="ECO:0000313" key="4">
    <source>
        <dbReference type="Proteomes" id="UP001056384"/>
    </source>
</evidence>
<sequence>MPADPIYSLATAAKAIGTLWAAYQAYKLASFLHLHFIRRSTLKRYLKTSPSGEPAWALVTGSTDGIGRGFAEELCEHGFNIILHGRNPEKLEIEKQKLLARWPKRLIQTLCIDATAETGNAQRLEQAAIDLKALNIRVLINNVGGTGGMPAFCPLHDRTSEEARIFIDMNLRFPTEITRVLLPQLRHNTPSLILNVSSATADFGLPYLSVYSGAKAYNRSWSRCLTSEMKADNLDVEVMALVVSAVATDNYAKPQGLFVPNARKFAKAALGVVGCGRSVVYPYWGHRVQSFMFDVMPTRMAESMIVDVGRKEKADEEKLKGKRE</sequence>
<evidence type="ECO:0000313" key="3">
    <source>
        <dbReference type="EMBL" id="USW48312.1"/>
    </source>
</evidence>
<dbReference type="InterPro" id="IPR002347">
    <property type="entry name" value="SDR_fam"/>
</dbReference>
<dbReference type="Pfam" id="PF00106">
    <property type="entry name" value="adh_short"/>
    <property type="match status" value="1"/>
</dbReference>
<dbReference type="GO" id="GO:0016491">
    <property type="term" value="F:oxidoreductase activity"/>
    <property type="evidence" value="ECO:0007669"/>
    <property type="project" value="UniProtKB-KW"/>
</dbReference>